<comment type="caution">
    <text evidence="2">The sequence shown here is derived from an EMBL/GenBank/DDBJ whole genome shotgun (WGS) entry which is preliminary data.</text>
</comment>
<name>A0A1A0H530_9ASCO</name>
<evidence type="ECO:0000313" key="3">
    <source>
        <dbReference type="Proteomes" id="UP000092555"/>
    </source>
</evidence>
<dbReference type="EMBL" id="LXTC01000007">
    <property type="protein sequence ID" value="OBA19184.1"/>
    <property type="molecule type" value="Genomic_DNA"/>
</dbReference>
<feature type="region of interest" description="Disordered" evidence="1">
    <location>
        <begin position="155"/>
        <end position="217"/>
    </location>
</feature>
<dbReference type="Proteomes" id="UP000092555">
    <property type="component" value="Unassembled WGS sequence"/>
</dbReference>
<protein>
    <submittedName>
        <fullName evidence="2">Uncharacterized protein</fullName>
    </submittedName>
</protein>
<sequence length="413" mass="45185">MDSSFDVSFNASALLEDHQLDTSVLLLADDGLYAGSPAKKHVPPPEALCQSLSGTTHPELPCLFLLLPPTPALQGPLALVSGELFQMTHHLRQERNLHNNKIHKLLADLQGDAGDFALDAQLRTRVFKARVSRQNSLGLLDTPLDPLDVQLDAYLRDPAARPRPRSGSPSKRKGLASAGFATANENKENAAPVLEPSKRKLSDSARKPLKKSRSYASIPALQTAHTNALAKGDLKDNLSKLGLKDNLPKVDIPDILLGLLDNLVPGLRDVRFSPRRTCVPRGAALPGRPSLKMRDDLRIFLVDLLTGSVADATQFGTELNASNCEGFPLPDNANEVVQIPTNDTVPASAAQKMAIIRALVGPALRPRPESDVPKYKGFYSKREYDDQRVRASPEVTIFHDAKKRVRWADELEW</sequence>
<dbReference type="RefSeq" id="XP_018709716.1">
    <property type="nucleotide sequence ID" value="XM_018856281.1"/>
</dbReference>
<evidence type="ECO:0000256" key="1">
    <source>
        <dbReference type="SAM" id="MobiDB-lite"/>
    </source>
</evidence>
<dbReference type="GeneID" id="30029257"/>
<dbReference type="OrthoDB" id="3981230at2759"/>
<gene>
    <name evidence="2" type="ORF">METBIDRAFT_33395</name>
</gene>
<reference evidence="2 3" key="1">
    <citation type="submission" date="2016-05" db="EMBL/GenBank/DDBJ databases">
        <title>Comparative genomics of biotechnologically important yeasts.</title>
        <authorList>
            <consortium name="DOE Joint Genome Institute"/>
            <person name="Riley R."/>
            <person name="Haridas S."/>
            <person name="Wolfe K.H."/>
            <person name="Lopes M.R."/>
            <person name="Hittinger C.T."/>
            <person name="Goker M."/>
            <person name="Salamov A."/>
            <person name="Wisecaver J."/>
            <person name="Long T.M."/>
            <person name="Aerts A.L."/>
            <person name="Barry K."/>
            <person name="Choi C."/>
            <person name="Clum A."/>
            <person name="Coughlan A.Y."/>
            <person name="Deshpande S."/>
            <person name="Douglass A.P."/>
            <person name="Hanson S.J."/>
            <person name="Klenk H.-P."/>
            <person name="LaButti K."/>
            <person name="Lapidus A."/>
            <person name="Lindquist E."/>
            <person name="Lipzen A."/>
            <person name="Meier-kolthoff J.P."/>
            <person name="Ohm R.A."/>
            <person name="Otillar R.P."/>
            <person name="Pangilinan J."/>
            <person name="Peng Y."/>
            <person name="Rokas A."/>
            <person name="Rosa C.A."/>
            <person name="Scheuner C."/>
            <person name="Sibirny A.A."/>
            <person name="Slot J.C."/>
            <person name="Stielow J.B."/>
            <person name="Sun H."/>
            <person name="Kurtzman C.P."/>
            <person name="Blackwell M."/>
            <person name="Grigoriev I.V."/>
            <person name="Jeffries T.W."/>
        </authorList>
    </citation>
    <scope>NUCLEOTIDE SEQUENCE [LARGE SCALE GENOMIC DNA]</scope>
    <source>
        <strain evidence="2 3">NRRL YB-4993</strain>
    </source>
</reference>
<dbReference type="AlphaFoldDB" id="A0A1A0H530"/>
<evidence type="ECO:0000313" key="2">
    <source>
        <dbReference type="EMBL" id="OBA19184.1"/>
    </source>
</evidence>
<proteinExistence type="predicted"/>
<feature type="compositionally biased region" description="Basic and acidic residues" evidence="1">
    <location>
        <begin position="196"/>
        <end position="206"/>
    </location>
</feature>
<organism evidence="2 3">
    <name type="scientific">Metschnikowia bicuspidata var. bicuspidata NRRL YB-4993</name>
    <dbReference type="NCBI Taxonomy" id="869754"/>
    <lineage>
        <taxon>Eukaryota</taxon>
        <taxon>Fungi</taxon>
        <taxon>Dikarya</taxon>
        <taxon>Ascomycota</taxon>
        <taxon>Saccharomycotina</taxon>
        <taxon>Pichiomycetes</taxon>
        <taxon>Metschnikowiaceae</taxon>
        <taxon>Metschnikowia</taxon>
    </lineage>
</organism>
<accession>A0A1A0H530</accession>
<keyword evidence="3" id="KW-1185">Reference proteome</keyword>